<name>A0ABT3ZAN3_9HYPH</name>
<keyword evidence="2" id="KW-0012">Acyltransferase</keyword>
<organism evidence="4 5">
    <name type="scientific">Hoeflea algicola</name>
    <dbReference type="NCBI Taxonomy" id="2983763"/>
    <lineage>
        <taxon>Bacteria</taxon>
        <taxon>Pseudomonadati</taxon>
        <taxon>Pseudomonadota</taxon>
        <taxon>Alphaproteobacteria</taxon>
        <taxon>Hyphomicrobiales</taxon>
        <taxon>Rhizobiaceae</taxon>
        <taxon>Hoeflea</taxon>
    </lineage>
</organism>
<dbReference type="RefSeq" id="WP_267654388.1">
    <property type="nucleotide sequence ID" value="NZ_JAOVZR010000001.1"/>
</dbReference>
<dbReference type="InterPro" id="IPR050832">
    <property type="entry name" value="Bact_Acetyltransf"/>
</dbReference>
<dbReference type="CDD" id="cd04301">
    <property type="entry name" value="NAT_SF"/>
    <property type="match status" value="1"/>
</dbReference>
<accession>A0ABT3ZAN3</accession>
<dbReference type="Gene3D" id="3.40.630.30">
    <property type="match status" value="1"/>
</dbReference>
<evidence type="ECO:0000313" key="4">
    <source>
        <dbReference type="EMBL" id="MCY0148857.1"/>
    </source>
</evidence>
<dbReference type="SUPFAM" id="SSF55729">
    <property type="entry name" value="Acyl-CoA N-acyltransferases (Nat)"/>
    <property type="match status" value="1"/>
</dbReference>
<dbReference type="Pfam" id="PF00583">
    <property type="entry name" value="Acetyltransf_1"/>
    <property type="match status" value="1"/>
</dbReference>
<gene>
    <name evidence="4" type="ORF">OEG84_14395</name>
</gene>
<keyword evidence="5" id="KW-1185">Reference proteome</keyword>
<proteinExistence type="predicted"/>
<protein>
    <submittedName>
        <fullName evidence="4">N-acetyltransferase</fullName>
    </submittedName>
</protein>
<dbReference type="InterPro" id="IPR000182">
    <property type="entry name" value="GNAT_dom"/>
</dbReference>
<dbReference type="PANTHER" id="PTHR43877:SF1">
    <property type="entry name" value="ACETYLTRANSFERASE"/>
    <property type="match status" value="1"/>
</dbReference>
<evidence type="ECO:0000259" key="3">
    <source>
        <dbReference type="PROSITE" id="PS51186"/>
    </source>
</evidence>
<comment type="caution">
    <text evidence="4">The sequence shown here is derived from an EMBL/GenBank/DDBJ whole genome shotgun (WGS) entry which is preliminary data.</text>
</comment>
<dbReference type="Proteomes" id="UP001073227">
    <property type="component" value="Unassembled WGS sequence"/>
</dbReference>
<dbReference type="PANTHER" id="PTHR43877">
    <property type="entry name" value="AMINOALKYLPHOSPHONATE N-ACETYLTRANSFERASE-RELATED-RELATED"/>
    <property type="match status" value="1"/>
</dbReference>
<feature type="domain" description="N-acetyltransferase" evidence="3">
    <location>
        <begin position="11"/>
        <end position="152"/>
    </location>
</feature>
<dbReference type="InterPro" id="IPR016181">
    <property type="entry name" value="Acyl_CoA_acyltransferase"/>
</dbReference>
<evidence type="ECO:0000256" key="1">
    <source>
        <dbReference type="ARBA" id="ARBA00022679"/>
    </source>
</evidence>
<keyword evidence="1" id="KW-0808">Transferase</keyword>
<evidence type="ECO:0000313" key="5">
    <source>
        <dbReference type="Proteomes" id="UP001073227"/>
    </source>
</evidence>
<dbReference type="EMBL" id="JAOVZR010000001">
    <property type="protein sequence ID" value="MCY0148857.1"/>
    <property type="molecule type" value="Genomic_DNA"/>
</dbReference>
<evidence type="ECO:0000256" key="2">
    <source>
        <dbReference type="ARBA" id="ARBA00023315"/>
    </source>
</evidence>
<sequence length="178" mass="19512">MTELRGIAAKTRYRPGEASDLPAIRAVEALSYAGVEPDAGLSEALVTASVDTLSHIAEIDGQLVGHILLTRIDGPERALALAPLAILPDWRDMQIGTELVRHALRRARKDGWRSVFVYGQPDYYGRFGFKSHLADPAEIGWQGPRFLALELVSGALKGWTGPLRYPEAYQAVAHALQR</sequence>
<reference evidence="4" key="1">
    <citation type="submission" date="2022-10" db="EMBL/GenBank/DDBJ databases">
        <title>Hoeflea sp. G2-23, isolated from marine algae.</title>
        <authorList>
            <person name="Kristyanto S."/>
            <person name="Kim J.M."/>
            <person name="Jeon C.O."/>
        </authorList>
    </citation>
    <scope>NUCLEOTIDE SEQUENCE</scope>
    <source>
        <strain evidence="4">G2-23</strain>
    </source>
</reference>
<dbReference type="PROSITE" id="PS51186">
    <property type="entry name" value="GNAT"/>
    <property type="match status" value="1"/>
</dbReference>